<feature type="region of interest" description="Disordered" evidence="1">
    <location>
        <begin position="1"/>
        <end position="27"/>
    </location>
</feature>
<evidence type="ECO:0000313" key="3">
    <source>
        <dbReference type="Proteomes" id="UP000649617"/>
    </source>
</evidence>
<keyword evidence="3" id="KW-1185">Reference proteome</keyword>
<sequence>MPARDSGLPQVLHTEASGPRGRSAGKARWQVTFPPSQLPWRWSDRGLLQLACASICKSASFPATLLCNPDGTGRILKNFEFLGAAFSDDAFIQAHTEARVGKAGVLLEALAELEDPQVGLRLPACAGLCRMVHSTRCNPPATQAAALAHFDGLVQQCFGGLTGIHVTAEQWRQASRGLAHAGLGLRSCLTRAPLDPGFSAAAVRASYQVATALHTLQGTVGAQIATRTLLVGWPNLAAAAPLLKLSFTPKLVWGPEPSSMPCPLDAPVWSQLPSARPAGCGERTLRHKALRDLVCSWADRAGRPWHWRPEKQAQQLQPTLATRRRLDTAQACENQGVVFVPMVVEATGTWDKGAAIVLQHIARAVAARAGEEPAHIHSVMMQELCVSVRASRARAALRRRYEIADH</sequence>
<protein>
    <submittedName>
        <fullName evidence="2">Uncharacterized protein</fullName>
    </submittedName>
</protein>
<name>A0A812WJX7_SYMPI</name>
<dbReference type="OrthoDB" id="437299at2759"/>
<dbReference type="EMBL" id="CAJNIZ010043883">
    <property type="protein sequence ID" value="CAE7671770.1"/>
    <property type="molecule type" value="Genomic_DNA"/>
</dbReference>
<dbReference type="AlphaFoldDB" id="A0A812WJX7"/>
<evidence type="ECO:0000313" key="2">
    <source>
        <dbReference type="EMBL" id="CAE7671770.1"/>
    </source>
</evidence>
<gene>
    <name evidence="2" type="ORF">SPIL2461_LOCUS18544</name>
</gene>
<dbReference type="Proteomes" id="UP000649617">
    <property type="component" value="Unassembled WGS sequence"/>
</dbReference>
<comment type="caution">
    <text evidence="2">The sequence shown here is derived from an EMBL/GenBank/DDBJ whole genome shotgun (WGS) entry which is preliminary data.</text>
</comment>
<organism evidence="2 3">
    <name type="scientific">Symbiodinium pilosum</name>
    <name type="common">Dinoflagellate</name>
    <dbReference type="NCBI Taxonomy" id="2952"/>
    <lineage>
        <taxon>Eukaryota</taxon>
        <taxon>Sar</taxon>
        <taxon>Alveolata</taxon>
        <taxon>Dinophyceae</taxon>
        <taxon>Suessiales</taxon>
        <taxon>Symbiodiniaceae</taxon>
        <taxon>Symbiodinium</taxon>
    </lineage>
</organism>
<reference evidence="2" key="1">
    <citation type="submission" date="2021-02" db="EMBL/GenBank/DDBJ databases">
        <authorList>
            <person name="Dougan E. K."/>
            <person name="Rhodes N."/>
            <person name="Thang M."/>
            <person name="Chan C."/>
        </authorList>
    </citation>
    <scope>NUCLEOTIDE SEQUENCE</scope>
</reference>
<proteinExistence type="predicted"/>
<evidence type="ECO:0000256" key="1">
    <source>
        <dbReference type="SAM" id="MobiDB-lite"/>
    </source>
</evidence>
<accession>A0A812WJX7</accession>